<dbReference type="RefSeq" id="WP_380201451.1">
    <property type="nucleotide sequence ID" value="NZ_JBHTEK010000001.1"/>
</dbReference>
<dbReference type="PANTHER" id="PTHR30290:SF9">
    <property type="entry name" value="OLIGOPEPTIDE-BINDING PROTEIN APPA"/>
    <property type="match status" value="1"/>
</dbReference>
<evidence type="ECO:0000256" key="3">
    <source>
        <dbReference type="ARBA" id="ARBA00022729"/>
    </source>
</evidence>
<comment type="similarity">
    <text evidence="1">Belongs to the bacterial solute-binding protein 5 family.</text>
</comment>
<evidence type="ECO:0000256" key="2">
    <source>
        <dbReference type="ARBA" id="ARBA00022448"/>
    </source>
</evidence>
<accession>A0ABW2U2I4</accession>
<dbReference type="InterPro" id="IPR039424">
    <property type="entry name" value="SBP_5"/>
</dbReference>
<dbReference type="Gene3D" id="3.10.105.10">
    <property type="entry name" value="Dipeptide-binding Protein, Domain 3"/>
    <property type="match status" value="1"/>
</dbReference>
<sequence length="161" mass="17651">MRYRADEALFATVALQFQAAAARLGIPVTLQPTEAGSLAMALKASDFDVYVRVLRGNPFMFNFTPIFHTRGVGAGNITGFSTPASDRLIEAIATANTKAHRARLLRRFQALMQQEMPIVPLFFLPNRIAASRRLTGLQVGSLKPGYTLTTVERAPQHLPVP</sequence>
<keyword evidence="3" id="KW-0732">Signal</keyword>
<dbReference type="EMBL" id="JBHTEK010000001">
    <property type="protein sequence ID" value="MFC7667152.1"/>
    <property type="molecule type" value="Genomic_DNA"/>
</dbReference>
<protein>
    <recommendedName>
        <fullName evidence="6">Solute-binding protein family 5 domain-containing protein</fullName>
    </recommendedName>
</protein>
<reference evidence="5" key="1">
    <citation type="journal article" date="2019" name="Int. J. Syst. Evol. Microbiol.">
        <title>The Global Catalogue of Microorganisms (GCM) 10K type strain sequencing project: providing services to taxonomists for standard genome sequencing and annotation.</title>
        <authorList>
            <consortium name="The Broad Institute Genomics Platform"/>
            <consortium name="The Broad Institute Genome Sequencing Center for Infectious Disease"/>
            <person name="Wu L."/>
            <person name="Ma J."/>
        </authorList>
    </citation>
    <scope>NUCLEOTIDE SEQUENCE [LARGE SCALE GENOMIC DNA]</scope>
    <source>
        <strain evidence="5">JCM 19635</strain>
    </source>
</reference>
<comment type="caution">
    <text evidence="4">The sequence shown here is derived from an EMBL/GenBank/DDBJ whole genome shotgun (WGS) entry which is preliminary data.</text>
</comment>
<evidence type="ECO:0000313" key="5">
    <source>
        <dbReference type="Proteomes" id="UP001596513"/>
    </source>
</evidence>
<name>A0ABW2U2I4_9BACT</name>
<gene>
    <name evidence="4" type="ORF">ACFQT0_06770</name>
</gene>
<evidence type="ECO:0008006" key="6">
    <source>
        <dbReference type="Google" id="ProtNLM"/>
    </source>
</evidence>
<organism evidence="4 5">
    <name type="scientific">Hymenobacter humi</name>
    <dbReference type="NCBI Taxonomy" id="1411620"/>
    <lineage>
        <taxon>Bacteria</taxon>
        <taxon>Pseudomonadati</taxon>
        <taxon>Bacteroidota</taxon>
        <taxon>Cytophagia</taxon>
        <taxon>Cytophagales</taxon>
        <taxon>Hymenobacteraceae</taxon>
        <taxon>Hymenobacter</taxon>
    </lineage>
</organism>
<proteinExistence type="inferred from homology"/>
<keyword evidence="2" id="KW-0813">Transport</keyword>
<dbReference type="SUPFAM" id="SSF53850">
    <property type="entry name" value="Periplasmic binding protein-like II"/>
    <property type="match status" value="1"/>
</dbReference>
<dbReference type="Proteomes" id="UP001596513">
    <property type="component" value="Unassembled WGS sequence"/>
</dbReference>
<dbReference type="PANTHER" id="PTHR30290">
    <property type="entry name" value="PERIPLASMIC BINDING COMPONENT OF ABC TRANSPORTER"/>
    <property type="match status" value="1"/>
</dbReference>
<keyword evidence="5" id="KW-1185">Reference proteome</keyword>
<evidence type="ECO:0000313" key="4">
    <source>
        <dbReference type="EMBL" id="MFC7667152.1"/>
    </source>
</evidence>
<evidence type="ECO:0000256" key="1">
    <source>
        <dbReference type="ARBA" id="ARBA00005695"/>
    </source>
</evidence>